<organism evidence="1 2">
    <name type="scientific">Streptomyces liliiviolaceus</name>
    <dbReference type="NCBI Taxonomy" id="2823109"/>
    <lineage>
        <taxon>Bacteria</taxon>
        <taxon>Bacillati</taxon>
        <taxon>Actinomycetota</taxon>
        <taxon>Actinomycetes</taxon>
        <taxon>Kitasatosporales</taxon>
        <taxon>Streptomycetaceae</taxon>
        <taxon>Streptomyces</taxon>
    </lineage>
</organism>
<keyword evidence="2" id="KW-1185">Reference proteome</keyword>
<sequence>MNDKQLIEKLIEHPESYGLNGTYHSTAMFLTGVDAGRSGGLMRGFTEWLVVRRGELNSFYWHKLVLLDQFPDMPLDDWKDQDHLTPEQHGEVVEHLLALLLEFLDVRGRPQELGLMYARYEAMFAHIRR</sequence>
<gene>
    <name evidence="1" type="ORF">J8N05_12185</name>
</gene>
<comment type="caution">
    <text evidence="1">The sequence shown here is derived from an EMBL/GenBank/DDBJ whole genome shotgun (WGS) entry which is preliminary data.</text>
</comment>
<dbReference type="Proteomes" id="UP000677413">
    <property type="component" value="Unassembled WGS sequence"/>
</dbReference>
<protein>
    <submittedName>
        <fullName evidence="1">Uncharacterized protein</fullName>
    </submittedName>
</protein>
<evidence type="ECO:0000313" key="2">
    <source>
        <dbReference type="Proteomes" id="UP000677413"/>
    </source>
</evidence>
<dbReference type="AlphaFoldDB" id="A0A941B388"/>
<accession>A0A941B388</accession>
<dbReference type="EMBL" id="JAGPYQ010000001">
    <property type="protein sequence ID" value="MBQ0848965.1"/>
    <property type="molecule type" value="Genomic_DNA"/>
</dbReference>
<reference evidence="1 2" key="1">
    <citation type="submission" date="2021-04" db="EMBL/GenBank/DDBJ databases">
        <authorList>
            <person name="Tang X."/>
            <person name="Zhou X."/>
            <person name="Chen X."/>
            <person name="Cernava T."/>
            <person name="Zhang C."/>
        </authorList>
    </citation>
    <scope>NUCLEOTIDE SEQUENCE [LARGE SCALE GENOMIC DNA]</scope>
    <source>
        <strain evidence="1 2">BH-SS-21</strain>
    </source>
</reference>
<proteinExistence type="predicted"/>
<dbReference type="RefSeq" id="WP_210882528.1">
    <property type="nucleotide sequence ID" value="NZ_JAGPYQ010000001.1"/>
</dbReference>
<evidence type="ECO:0000313" key="1">
    <source>
        <dbReference type="EMBL" id="MBQ0848965.1"/>
    </source>
</evidence>
<name>A0A941B388_9ACTN</name>